<dbReference type="AlphaFoldDB" id="A0AAN4ZA17"/>
<reference evidence="3" key="1">
    <citation type="submission" date="2022-10" db="EMBL/GenBank/DDBJ databases">
        <title>Genome assembly of Pristionchus species.</title>
        <authorList>
            <person name="Yoshida K."/>
            <person name="Sommer R.J."/>
        </authorList>
    </citation>
    <scope>NUCLEOTIDE SEQUENCE [LARGE SCALE GENOMIC DNA]</scope>
    <source>
        <strain evidence="3">RS5460</strain>
    </source>
</reference>
<evidence type="ECO:0000313" key="3">
    <source>
        <dbReference type="Proteomes" id="UP001328107"/>
    </source>
</evidence>
<organism evidence="2 3">
    <name type="scientific">Pristionchus mayeri</name>
    <dbReference type="NCBI Taxonomy" id="1317129"/>
    <lineage>
        <taxon>Eukaryota</taxon>
        <taxon>Metazoa</taxon>
        <taxon>Ecdysozoa</taxon>
        <taxon>Nematoda</taxon>
        <taxon>Chromadorea</taxon>
        <taxon>Rhabditida</taxon>
        <taxon>Rhabditina</taxon>
        <taxon>Diplogasteromorpha</taxon>
        <taxon>Diplogasteroidea</taxon>
        <taxon>Neodiplogasteridae</taxon>
        <taxon>Pristionchus</taxon>
    </lineage>
</organism>
<dbReference type="EMBL" id="BTRK01000002">
    <property type="protein sequence ID" value="GMR35879.1"/>
    <property type="molecule type" value="Genomic_DNA"/>
</dbReference>
<accession>A0AAN4ZA17</accession>
<sequence length="244" mass="28552">PDLHPGTDEKMIVLKREMMHMIDMPMEEAIEMIALLWMLIPIFPISLAVSFESEDPLTPAEHEQLFSGTLEVIKILSEKYMKFSSQIEMIDSIVNSVCTKYPELHPGSEEDLLRLKREISYFILLKRKEQLEILAGFPSKYKLLPSIFKKAKRVGSLILPANENENYIKRESENIFLLEYFLARPLREHGEMKKEYYAGLGWSKEEIKEDRMNTELKLIEIIHSDDPNVILESFSVKVRQKYEL</sequence>
<feature type="transmembrane region" description="Helical" evidence="1">
    <location>
        <begin position="29"/>
        <end position="51"/>
    </location>
</feature>
<keyword evidence="1" id="KW-1133">Transmembrane helix</keyword>
<evidence type="ECO:0000256" key="1">
    <source>
        <dbReference type="SAM" id="Phobius"/>
    </source>
</evidence>
<dbReference type="Proteomes" id="UP001328107">
    <property type="component" value="Unassembled WGS sequence"/>
</dbReference>
<feature type="non-terminal residue" evidence="2">
    <location>
        <position position="1"/>
    </location>
</feature>
<keyword evidence="1" id="KW-0812">Transmembrane</keyword>
<keyword evidence="1" id="KW-0472">Membrane</keyword>
<comment type="caution">
    <text evidence="2">The sequence shown here is derived from an EMBL/GenBank/DDBJ whole genome shotgun (WGS) entry which is preliminary data.</text>
</comment>
<keyword evidence="3" id="KW-1185">Reference proteome</keyword>
<evidence type="ECO:0000313" key="2">
    <source>
        <dbReference type="EMBL" id="GMR35879.1"/>
    </source>
</evidence>
<name>A0AAN4ZA17_9BILA</name>
<gene>
    <name evidence="2" type="ORF">PMAYCL1PPCAC_06074</name>
</gene>
<proteinExistence type="predicted"/>
<protein>
    <submittedName>
        <fullName evidence="2">Uncharacterized protein</fullName>
    </submittedName>
</protein>